<dbReference type="SUPFAM" id="SSF48726">
    <property type="entry name" value="Immunoglobulin"/>
    <property type="match status" value="1"/>
</dbReference>
<feature type="region of interest" description="Disordered" evidence="12">
    <location>
        <begin position="303"/>
        <end position="324"/>
    </location>
</feature>
<dbReference type="GeneTree" id="ENSGT00940000154332"/>
<evidence type="ECO:0000256" key="12">
    <source>
        <dbReference type="SAM" id="MobiDB-lite"/>
    </source>
</evidence>
<dbReference type="PANTHER" id="PTHR11860">
    <property type="entry name" value="POLYMERIC-IMMUNOGLOBULIN RECEPTOR"/>
    <property type="match status" value="1"/>
</dbReference>
<dbReference type="InterPro" id="IPR007110">
    <property type="entry name" value="Ig-like_dom"/>
</dbReference>
<evidence type="ECO:0000256" key="4">
    <source>
        <dbReference type="ARBA" id="ARBA00022729"/>
    </source>
</evidence>
<reference evidence="15" key="2">
    <citation type="submission" date="2025-08" db="UniProtKB">
        <authorList>
            <consortium name="Ensembl"/>
        </authorList>
    </citation>
    <scope>IDENTIFICATION</scope>
    <source>
        <strain evidence="15">Isolate ISIS603380</strain>
    </source>
</reference>
<keyword evidence="16" id="KW-1185">Reference proteome</keyword>
<evidence type="ECO:0000313" key="16">
    <source>
        <dbReference type="Proteomes" id="UP000007646"/>
    </source>
</evidence>
<dbReference type="Proteomes" id="UP000007646">
    <property type="component" value="Unassembled WGS sequence"/>
</dbReference>
<dbReference type="FunCoup" id="G3T8M4">
    <property type="interactions" value="150"/>
</dbReference>
<dbReference type="InParanoid" id="G3T8M4"/>
<dbReference type="Gene3D" id="2.60.40.10">
    <property type="entry name" value="Immunoglobulins"/>
    <property type="match status" value="1"/>
</dbReference>
<dbReference type="CDD" id="cd05716">
    <property type="entry name" value="IgV_pIgR_like"/>
    <property type="match status" value="1"/>
</dbReference>
<keyword evidence="6 13" id="KW-1133">Transmembrane helix</keyword>
<evidence type="ECO:0000313" key="15">
    <source>
        <dbReference type="Ensembl" id="ENSLAFP00000010050.3"/>
    </source>
</evidence>
<accession>G3T8M4</accession>
<proteinExistence type="inferred from homology"/>
<dbReference type="GO" id="GO:0002376">
    <property type="term" value="P:immune system process"/>
    <property type="evidence" value="ECO:0007669"/>
    <property type="project" value="UniProtKB-KW"/>
</dbReference>
<dbReference type="SMART" id="SM00409">
    <property type="entry name" value="IG"/>
    <property type="match status" value="1"/>
</dbReference>
<dbReference type="FunFam" id="2.60.40.10:FF:000370">
    <property type="entry name" value="CMRF35-like molecule 1"/>
    <property type="match status" value="1"/>
</dbReference>
<dbReference type="Pfam" id="PF15330">
    <property type="entry name" value="SIT"/>
    <property type="match status" value="1"/>
</dbReference>
<name>G3T8M4_LOXAF</name>
<dbReference type="GO" id="GO:0004888">
    <property type="term" value="F:transmembrane signaling receptor activity"/>
    <property type="evidence" value="ECO:0007669"/>
    <property type="project" value="TreeGrafter"/>
</dbReference>
<dbReference type="PANTHER" id="PTHR11860:SF101">
    <property type="entry name" value="CMRF35-LIKE MOLECULE 1"/>
    <property type="match status" value="1"/>
</dbReference>
<keyword evidence="9" id="KW-0675">Receptor</keyword>
<evidence type="ECO:0000256" key="8">
    <source>
        <dbReference type="ARBA" id="ARBA00023157"/>
    </source>
</evidence>
<evidence type="ECO:0000256" key="5">
    <source>
        <dbReference type="ARBA" id="ARBA00022859"/>
    </source>
</evidence>
<reference evidence="15" key="3">
    <citation type="submission" date="2025-09" db="UniProtKB">
        <authorList>
            <consortium name="Ensembl"/>
        </authorList>
    </citation>
    <scope>IDENTIFICATION</scope>
    <source>
        <strain evidence="15">Isolate ISIS603380</strain>
    </source>
</reference>
<keyword evidence="2" id="KW-1003">Cell membrane</keyword>
<dbReference type="InterPro" id="IPR013783">
    <property type="entry name" value="Ig-like_fold"/>
</dbReference>
<keyword evidence="5" id="KW-0391">Immunity</keyword>
<evidence type="ECO:0000256" key="2">
    <source>
        <dbReference type="ARBA" id="ARBA00022475"/>
    </source>
</evidence>
<dbReference type="HOGENOM" id="CLU_051023_0_1_1"/>
<evidence type="ECO:0000256" key="9">
    <source>
        <dbReference type="ARBA" id="ARBA00023170"/>
    </source>
</evidence>
<keyword evidence="8" id="KW-1015">Disulfide bond</keyword>
<keyword evidence="10" id="KW-0393">Immunoglobulin domain</keyword>
<evidence type="ECO:0000256" key="10">
    <source>
        <dbReference type="ARBA" id="ARBA00023319"/>
    </source>
</evidence>
<evidence type="ECO:0000256" key="6">
    <source>
        <dbReference type="ARBA" id="ARBA00022989"/>
    </source>
</evidence>
<dbReference type="Pfam" id="PF07686">
    <property type="entry name" value="V-set"/>
    <property type="match status" value="1"/>
</dbReference>
<dbReference type="InterPro" id="IPR036179">
    <property type="entry name" value="Ig-like_dom_sf"/>
</dbReference>
<dbReference type="Ensembl" id="ENSLAFT00000012024.3">
    <property type="protein sequence ID" value="ENSLAFP00000010050.3"/>
    <property type="gene ID" value="ENSLAFG00000012026.3"/>
</dbReference>
<reference evidence="15 16" key="1">
    <citation type="submission" date="2009-06" db="EMBL/GenBank/DDBJ databases">
        <title>The Genome Sequence of Loxodonta africana (African elephant).</title>
        <authorList>
            <person name="Di Palma F."/>
            <person name="Heiman D."/>
            <person name="Young S."/>
            <person name="Johnson J."/>
            <person name="Lander E.S."/>
            <person name="Lindblad-Toh K."/>
        </authorList>
    </citation>
    <scope>NUCLEOTIDE SEQUENCE [LARGE SCALE GENOMIC DNA]</scope>
    <source>
        <strain evidence="15 16">Isolate ISIS603380</strain>
    </source>
</reference>
<dbReference type="GO" id="GO:0005886">
    <property type="term" value="C:plasma membrane"/>
    <property type="evidence" value="ECO:0007669"/>
    <property type="project" value="UniProtKB-SubCell"/>
</dbReference>
<sequence length="324" mass="35516">CFPGYSTLSGPKAVSGPKGGSLTVRCSYGPGWETYYKWWCRGAVWNSCKILVKTTGSEKEEKKGGISIRDSQKNRTFDVTMEKLKEGDADVYWCGIERIGTDLGVQVEVSVGPGQAPTTMWTTTTSTNTTFTVPATPEETTASPTMTSQRSDLYRVNVYLAGTVLNSVFLDLKILIPLVCAVLLLLLVAVSLLAWSMMKRQKKGTKPTWGQGDACTLVHHPPKPTSLQPLESDLCYAHLTLHHAGTSLVSSRKKASTMSASSAQANQAEVEYVTMAPFPREEISYASLPLDTLNQEPTYTNMGHHTARIPTRSHEEPTEYSSIR</sequence>
<comment type="similarity">
    <text evidence="11">Belongs to the CD300 family.</text>
</comment>
<protein>
    <recommendedName>
        <fullName evidence="14">Ig-like domain-containing protein</fullName>
    </recommendedName>
</protein>
<dbReference type="STRING" id="9785.ENSLAFP00000010050"/>
<dbReference type="AlphaFoldDB" id="G3T8M4"/>
<dbReference type="eggNOG" id="ENOG502S7MA">
    <property type="taxonomic scope" value="Eukaryota"/>
</dbReference>
<evidence type="ECO:0000256" key="1">
    <source>
        <dbReference type="ARBA" id="ARBA00004251"/>
    </source>
</evidence>
<dbReference type="OMA" id="RSHEEPT"/>
<keyword evidence="7 13" id="KW-0472">Membrane</keyword>
<dbReference type="PROSITE" id="PS50835">
    <property type="entry name" value="IG_LIKE"/>
    <property type="match status" value="1"/>
</dbReference>
<evidence type="ECO:0000256" key="13">
    <source>
        <dbReference type="SAM" id="Phobius"/>
    </source>
</evidence>
<comment type="subcellular location">
    <subcellularLocation>
        <location evidence="1">Cell membrane</location>
        <topology evidence="1">Single-pass type I membrane protein</topology>
    </subcellularLocation>
</comment>
<keyword evidence="4" id="KW-0732">Signal</keyword>
<dbReference type="InterPro" id="IPR050671">
    <property type="entry name" value="CD300_family_receptors"/>
</dbReference>
<evidence type="ECO:0000256" key="7">
    <source>
        <dbReference type="ARBA" id="ARBA00023136"/>
    </source>
</evidence>
<organism evidence="15 16">
    <name type="scientific">Loxodonta africana</name>
    <name type="common">African elephant</name>
    <dbReference type="NCBI Taxonomy" id="9785"/>
    <lineage>
        <taxon>Eukaryota</taxon>
        <taxon>Metazoa</taxon>
        <taxon>Chordata</taxon>
        <taxon>Craniata</taxon>
        <taxon>Vertebrata</taxon>
        <taxon>Euteleostomi</taxon>
        <taxon>Mammalia</taxon>
        <taxon>Eutheria</taxon>
        <taxon>Afrotheria</taxon>
        <taxon>Proboscidea</taxon>
        <taxon>Elephantidae</taxon>
        <taxon>Loxodonta</taxon>
    </lineage>
</organism>
<evidence type="ECO:0000256" key="11">
    <source>
        <dbReference type="ARBA" id="ARBA00043958"/>
    </source>
</evidence>
<feature type="domain" description="Ig-like" evidence="14">
    <location>
        <begin position="3"/>
        <end position="110"/>
    </location>
</feature>
<dbReference type="InterPro" id="IPR003599">
    <property type="entry name" value="Ig_sub"/>
</dbReference>
<dbReference type="InterPro" id="IPR013106">
    <property type="entry name" value="Ig_V-set"/>
</dbReference>
<evidence type="ECO:0000259" key="14">
    <source>
        <dbReference type="PROSITE" id="PS50835"/>
    </source>
</evidence>
<evidence type="ECO:0000256" key="3">
    <source>
        <dbReference type="ARBA" id="ARBA00022692"/>
    </source>
</evidence>
<feature type="transmembrane region" description="Helical" evidence="13">
    <location>
        <begin position="174"/>
        <end position="195"/>
    </location>
</feature>
<keyword evidence="3 13" id="KW-0812">Transmembrane</keyword>